<evidence type="ECO:0008006" key="4">
    <source>
        <dbReference type="Google" id="ProtNLM"/>
    </source>
</evidence>
<dbReference type="Proteomes" id="UP000242263">
    <property type="component" value="Unassembled WGS sequence"/>
</dbReference>
<dbReference type="EMBL" id="PKGU01000005">
    <property type="protein sequence ID" value="PKZ14533.1"/>
    <property type="molecule type" value="Genomic_DNA"/>
</dbReference>
<keyword evidence="1" id="KW-0472">Membrane</keyword>
<dbReference type="NCBIfam" id="TIGR03816">
    <property type="entry name" value="tadE_like_DECH"/>
    <property type="match status" value="1"/>
</dbReference>
<organism evidence="2 3">
    <name type="scientific">Alloscardovia omnicolens</name>
    <dbReference type="NCBI Taxonomy" id="419015"/>
    <lineage>
        <taxon>Bacteria</taxon>
        <taxon>Bacillati</taxon>
        <taxon>Actinomycetota</taxon>
        <taxon>Actinomycetes</taxon>
        <taxon>Bifidobacteriales</taxon>
        <taxon>Bifidobacteriaceae</taxon>
        <taxon>Alloscardovia</taxon>
    </lineage>
</organism>
<comment type="caution">
    <text evidence="2">The sequence shown here is derived from an EMBL/GenBank/DDBJ whole genome shotgun (WGS) entry which is preliminary data.</text>
</comment>
<evidence type="ECO:0000313" key="3">
    <source>
        <dbReference type="Proteomes" id="UP000242263"/>
    </source>
</evidence>
<keyword evidence="1" id="KW-0812">Transmembrane</keyword>
<proteinExistence type="predicted"/>
<dbReference type="InterPro" id="IPR021202">
    <property type="entry name" value="Rv3654c-like"/>
</dbReference>
<name>A0A2I1M332_9BIFI</name>
<evidence type="ECO:0000313" key="2">
    <source>
        <dbReference type="EMBL" id="PKZ14533.1"/>
    </source>
</evidence>
<keyword evidence="1" id="KW-1133">Transmembrane helix</keyword>
<gene>
    <name evidence="2" type="ORF">CYJ32_07185</name>
</gene>
<sequence length="155" mass="16646">MLIFLLQLLVKPKEVVMNGWNKNRCVRWLKQADSGSGTVLGLVIVGLVGVLASIIVCAGSYLICQSQAHTYAQQIALDAAFEQQIRTLSESASSRGSPCAQASAKLNNDDFKLASCTVDGEDVQVAVEGIPRVEFLPHPRALARAGPAQCVPRNR</sequence>
<feature type="transmembrane region" description="Helical" evidence="1">
    <location>
        <begin position="39"/>
        <end position="64"/>
    </location>
</feature>
<reference evidence="2 3" key="1">
    <citation type="submission" date="2017-12" db="EMBL/GenBank/DDBJ databases">
        <title>Phylogenetic diversity of female urinary microbiome.</title>
        <authorList>
            <person name="Thomas-White K."/>
            <person name="Wolfe A.J."/>
        </authorList>
    </citation>
    <scope>NUCLEOTIDE SEQUENCE [LARGE SCALE GENOMIC DNA]</scope>
    <source>
        <strain evidence="2 3">UMB0064</strain>
    </source>
</reference>
<protein>
    <recommendedName>
        <fullName evidence="4">Pilus assembly protein TadE</fullName>
    </recommendedName>
</protein>
<accession>A0A2I1M332</accession>
<evidence type="ECO:0000256" key="1">
    <source>
        <dbReference type="SAM" id="Phobius"/>
    </source>
</evidence>
<dbReference type="AlphaFoldDB" id="A0A2I1M332"/>